<feature type="compositionally biased region" description="Acidic residues" evidence="1">
    <location>
        <begin position="539"/>
        <end position="550"/>
    </location>
</feature>
<evidence type="ECO:0000313" key="2">
    <source>
        <dbReference type="EnsemblMetazoa" id="AMAM023890-PA"/>
    </source>
</evidence>
<sequence length="843" mass="92637">DGGIQIKKKPDPESLPLNKDDETALEDEGSAGGGSLDIMAQQLKFIACLKILMEELSTLATGFEVDGGQLRYQLYVWLEREVEALKQLCNYSTGDSENTAIEDTATAEAGMDRETPVLANKFPHDKPTLHEILIQEKQDFEAKVQRAARRKRWLKANETLLRTLLSYCSLHGASGGGLASVRMELVLLLQELQQEKTQQQLLSPLPFPTTLPLLSACVAGNKTVIADPLRYLQSHTHDMLQTMVNMRTPPHMNRAYMFPSGIFVLRDLAVALSACIYQSLCDSDTFSVKQSSSSIDGGSQGCHSPGMETIAKLNASCQSTHLMANAAAHQRRRKYSTDEPLAVSTPPSKWPGVTNLRALLAREKDEDTPRLNVLLCESFVAGYMALFVYALTTCDSHILYRLAGQNFSDSSWSTLFGGGVKKLLRKATSHAQTAQAVQAQIQQETLEAAGGDTGTGAEGSVWGAVTSLTKHRVKLNMKLLGPFAGPQGASNMKEDKPTYREQFVPPEMSMVSYFLTKPIPKGLGADEEEYDSADSAVSDLDDEDEDEDVFNDPLNNDPKASQVSAAVRKHRLENTEHSNPNSYSWCIMRYALIRVAQNQLQSFIAIAGIEMQELPVSSPLVHGILRSLSSWQDLLKEELENRGPASVDYIPGCFIESEAKGPAIHKYRSLLERSNTPFSPCLSASAPARRLWNYLVRIESVQEIFIRAVFGKKKSPANAAFESSVGAGSASASINDPGTPIGHENNGNVAGTHHHQHNQNIPEPVRIIHKDQEQISAFCLNMVNPGLLALATPREVQEMDISLLLESPNWMEDECEMDIMNLSKDIESLASSSFLVIQTSTDK</sequence>
<protein>
    <recommendedName>
        <fullName evidence="4">RAVE complex protein Rav1 C-terminal domain-containing protein</fullName>
    </recommendedName>
</protein>
<dbReference type="GO" id="GO:0043291">
    <property type="term" value="C:RAVE complex"/>
    <property type="evidence" value="ECO:0007669"/>
    <property type="project" value="TreeGrafter"/>
</dbReference>
<evidence type="ECO:0008006" key="4">
    <source>
        <dbReference type="Google" id="ProtNLM"/>
    </source>
</evidence>
<dbReference type="GO" id="GO:0007035">
    <property type="term" value="P:vacuolar acidification"/>
    <property type="evidence" value="ECO:0007669"/>
    <property type="project" value="TreeGrafter"/>
</dbReference>
<evidence type="ECO:0000256" key="1">
    <source>
        <dbReference type="SAM" id="MobiDB-lite"/>
    </source>
</evidence>
<dbReference type="PANTHER" id="PTHR13950">
    <property type="entry name" value="RABCONNECTIN-RELATED"/>
    <property type="match status" value="1"/>
</dbReference>
<dbReference type="EnsemblMetazoa" id="AMAM023890-RA">
    <property type="protein sequence ID" value="AMAM023890-PA"/>
    <property type="gene ID" value="AMAM023890"/>
</dbReference>
<dbReference type="PANTHER" id="PTHR13950:SF9">
    <property type="entry name" value="RABCONNECTIN-3A"/>
    <property type="match status" value="1"/>
</dbReference>
<dbReference type="VEuPathDB" id="VectorBase:AMAM023890"/>
<proteinExistence type="predicted"/>
<dbReference type="AlphaFoldDB" id="A0A182TC51"/>
<evidence type="ECO:0000313" key="3">
    <source>
        <dbReference type="Proteomes" id="UP000075901"/>
    </source>
</evidence>
<keyword evidence="3" id="KW-1185">Reference proteome</keyword>
<feature type="region of interest" description="Disordered" evidence="1">
    <location>
        <begin position="1"/>
        <end position="32"/>
    </location>
</feature>
<dbReference type="Proteomes" id="UP000075901">
    <property type="component" value="Unassembled WGS sequence"/>
</dbReference>
<dbReference type="InterPro" id="IPR052208">
    <property type="entry name" value="DmX-like/RAVE_component"/>
</dbReference>
<feature type="compositionally biased region" description="Basic and acidic residues" evidence="1">
    <location>
        <begin position="8"/>
        <end position="22"/>
    </location>
</feature>
<feature type="region of interest" description="Disordered" evidence="1">
    <location>
        <begin position="524"/>
        <end position="565"/>
    </location>
</feature>
<accession>A0A182TC51</accession>
<reference evidence="2" key="2">
    <citation type="submission" date="2020-05" db="UniProtKB">
        <authorList>
            <consortium name="EnsemblMetazoa"/>
        </authorList>
    </citation>
    <scope>IDENTIFICATION</scope>
    <source>
        <strain evidence="2">maculatus3</strain>
    </source>
</reference>
<reference evidence="3" key="1">
    <citation type="submission" date="2013-09" db="EMBL/GenBank/DDBJ databases">
        <title>The Genome Sequence of Anopheles maculatus species B.</title>
        <authorList>
            <consortium name="The Broad Institute Genomics Platform"/>
            <person name="Neafsey D.E."/>
            <person name="Besansky N."/>
            <person name="Howell P."/>
            <person name="Walton C."/>
            <person name="Young S.K."/>
            <person name="Zeng Q."/>
            <person name="Gargeya S."/>
            <person name="Fitzgerald M."/>
            <person name="Haas B."/>
            <person name="Abouelleil A."/>
            <person name="Allen A.W."/>
            <person name="Alvarado L."/>
            <person name="Arachchi H.M."/>
            <person name="Berlin A.M."/>
            <person name="Chapman S.B."/>
            <person name="Gainer-Dewar J."/>
            <person name="Goldberg J."/>
            <person name="Griggs A."/>
            <person name="Gujja S."/>
            <person name="Hansen M."/>
            <person name="Howarth C."/>
            <person name="Imamovic A."/>
            <person name="Ireland A."/>
            <person name="Larimer J."/>
            <person name="McCowan C."/>
            <person name="Murphy C."/>
            <person name="Pearson M."/>
            <person name="Poon T.W."/>
            <person name="Priest M."/>
            <person name="Roberts A."/>
            <person name="Saif S."/>
            <person name="Shea T."/>
            <person name="Sisk P."/>
            <person name="Sykes S."/>
            <person name="Wortman J."/>
            <person name="Nusbaum C."/>
            <person name="Birren B."/>
        </authorList>
    </citation>
    <scope>NUCLEOTIDE SEQUENCE [LARGE SCALE GENOMIC DNA]</scope>
    <source>
        <strain evidence="3">maculatus3</strain>
    </source>
</reference>
<organism evidence="2 3">
    <name type="scientific">Anopheles maculatus</name>
    <dbReference type="NCBI Taxonomy" id="74869"/>
    <lineage>
        <taxon>Eukaryota</taxon>
        <taxon>Metazoa</taxon>
        <taxon>Ecdysozoa</taxon>
        <taxon>Arthropoda</taxon>
        <taxon>Hexapoda</taxon>
        <taxon>Insecta</taxon>
        <taxon>Pterygota</taxon>
        <taxon>Neoptera</taxon>
        <taxon>Endopterygota</taxon>
        <taxon>Diptera</taxon>
        <taxon>Nematocera</taxon>
        <taxon>Culicoidea</taxon>
        <taxon>Culicidae</taxon>
        <taxon>Anophelinae</taxon>
        <taxon>Anopheles</taxon>
        <taxon>Anopheles maculatus group</taxon>
    </lineage>
</organism>
<name>A0A182TC51_9DIPT</name>